<evidence type="ECO:0008006" key="4">
    <source>
        <dbReference type="Google" id="ProtNLM"/>
    </source>
</evidence>
<feature type="signal peptide" evidence="1">
    <location>
        <begin position="1"/>
        <end position="19"/>
    </location>
</feature>
<name>A0A844G5A6_9BACT</name>
<evidence type="ECO:0000256" key="1">
    <source>
        <dbReference type="SAM" id="SignalP"/>
    </source>
</evidence>
<comment type="caution">
    <text evidence="2">The sequence shown here is derived from an EMBL/GenBank/DDBJ whole genome shotgun (WGS) entry which is preliminary data.</text>
</comment>
<dbReference type="GO" id="GO:0004553">
    <property type="term" value="F:hydrolase activity, hydrolyzing O-glycosyl compounds"/>
    <property type="evidence" value="ECO:0007669"/>
    <property type="project" value="TreeGrafter"/>
</dbReference>
<organism evidence="2 3">
    <name type="scientific">Victivallis lenta</name>
    <dbReference type="NCBI Taxonomy" id="2606640"/>
    <lineage>
        <taxon>Bacteria</taxon>
        <taxon>Pseudomonadati</taxon>
        <taxon>Lentisphaerota</taxon>
        <taxon>Lentisphaeria</taxon>
        <taxon>Victivallales</taxon>
        <taxon>Victivallaceae</taxon>
        <taxon>Victivallis</taxon>
    </lineage>
</organism>
<dbReference type="PANTHER" id="PTHR12631:SF10">
    <property type="entry name" value="BETA-XYLOSIDASE-LIKE PROTEIN-RELATED"/>
    <property type="match status" value="1"/>
</dbReference>
<accession>A0A844G5A6</accession>
<proteinExistence type="predicted"/>
<keyword evidence="3" id="KW-1185">Reference proteome</keyword>
<dbReference type="InterPro" id="IPR051923">
    <property type="entry name" value="Glycosyl_Hydrolase_39"/>
</dbReference>
<dbReference type="SUPFAM" id="SSF51445">
    <property type="entry name" value="(Trans)glycosidases"/>
    <property type="match status" value="1"/>
</dbReference>
<protein>
    <recommendedName>
        <fullName evidence="4">Glycosyl hydrolase</fullName>
    </recommendedName>
</protein>
<gene>
    <name evidence="2" type="ORF">FYJ85_14920</name>
</gene>
<dbReference type="InterPro" id="IPR017853">
    <property type="entry name" value="GH"/>
</dbReference>
<feature type="chain" id="PRO_5032984498" description="Glycosyl hydrolase" evidence="1">
    <location>
        <begin position="20"/>
        <end position="662"/>
    </location>
</feature>
<dbReference type="Proteomes" id="UP000435649">
    <property type="component" value="Unassembled WGS sequence"/>
</dbReference>
<dbReference type="PANTHER" id="PTHR12631">
    <property type="entry name" value="ALPHA-L-IDURONIDASE"/>
    <property type="match status" value="1"/>
</dbReference>
<dbReference type="Gene3D" id="3.20.20.80">
    <property type="entry name" value="Glycosidases"/>
    <property type="match status" value="1"/>
</dbReference>
<dbReference type="RefSeq" id="WP_154419376.1">
    <property type="nucleotide sequence ID" value="NZ_VUNS01000018.1"/>
</dbReference>
<evidence type="ECO:0000313" key="3">
    <source>
        <dbReference type="Proteomes" id="UP000435649"/>
    </source>
</evidence>
<reference evidence="2 3" key="1">
    <citation type="submission" date="2019-08" db="EMBL/GenBank/DDBJ databases">
        <title>In-depth cultivation of the pig gut microbiome towards novel bacterial diversity and tailored functional studies.</title>
        <authorList>
            <person name="Wylensek D."/>
            <person name="Hitch T.C.A."/>
            <person name="Clavel T."/>
        </authorList>
    </citation>
    <scope>NUCLEOTIDE SEQUENCE [LARGE SCALE GENOMIC DNA]</scope>
    <source>
        <strain evidence="2 3">BBE-744-WT-12</strain>
    </source>
</reference>
<sequence>MRKRFLILFTACCVMLAGAAEFRWDFSRSGDGCTGRAVLPPVAAVTLKDGALETGNTSACYRLPARFPAGSGSLLIRFRPLAATEPGREYCLLDVMEGGSGLRLWIDRNGNFACDLRENWQNCFWWTMPAAKLDAGRWNELVLLWSPEKLSIRFGGRTVYEKKQPVLPSKWGQAVALGAFSDGKAAFPLRIASLILSDKAEFPAGGRIQGTFVRPVARRVKPVFGLNLHTRNSDRELPVIAGSGVRRVRFHFSWNEAESEKGIMQLPQSAFDFMASLDRAGLEPLMILAYGNRHYNVPGTPGGFDELKGQNAAFHAGFGRYARYMAETFGSAGSGQVKEYEVWNEENGATPEEYMAVLRSAVGNIRAVDPAAKIIFGGISRMDHAFLLRCFELGAGKLVDAVALHPYRQEVPPEASYQSMRRFNGETANYAEELLKMRETVDRLSPAGKSIPLWITEFGYWTVDAQPSLDPAASVSHDVQAKYLLRSMLQNLALGVDRYYWYRAVDSAFFGLTCGPGYLPRPGYFALRHLNAKFPPGSEFEVLDHEIAVIADTENRRRLEVLYGSFDPHAYLFRRQDGALFLALWNGGRAADRQTELPVADVELPFELASENTGVYDLLLGSDRAWFTSEPVRVRIRNRNGRSRIEGVKFCDTPVLLELKTR</sequence>
<dbReference type="AlphaFoldDB" id="A0A844G5A6"/>
<dbReference type="EMBL" id="VUNS01000018">
    <property type="protein sequence ID" value="MST98333.1"/>
    <property type="molecule type" value="Genomic_DNA"/>
</dbReference>
<keyword evidence="1" id="KW-0732">Signal</keyword>
<evidence type="ECO:0000313" key="2">
    <source>
        <dbReference type="EMBL" id="MST98333.1"/>
    </source>
</evidence>